<feature type="chain" id="PRO_5014995065" description="alpha-galactosidase" evidence="4">
    <location>
        <begin position="17"/>
        <end position="436"/>
    </location>
</feature>
<reference evidence="6 7" key="1">
    <citation type="journal article" date="2017" name="G3 (Bethesda)">
        <title>First Draft Genome Sequence of the Pathogenic Fungus Lomentospora prolificans (Formerly Scedosporium prolificans).</title>
        <authorList>
            <person name="Luo R."/>
            <person name="Zimin A."/>
            <person name="Workman R."/>
            <person name="Fan Y."/>
            <person name="Pertea G."/>
            <person name="Grossman N."/>
            <person name="Wear M.P."/>
            <person name="Jia B."/>
            <person name="Miller H."/>
            <person name="Casadevall A."/>
            <person name="Timp W."/>
            <person name="Zhang S.X."/>
            <person name="Salzberg S.L."/>
        </authorList>
    </citation>
    <scope>NUCLEOTIDE SEQUENCE [LARGE SCALE GENOMIC DNA]</scope>
    <source>
        <strain evidence="6 7">JHH-5317</strain>
    </source>
</reference>
<dbReference type="InterPro" id="IPR013785">
    <property type="entry name" value="Aldolase_TIM"/>
</dbReference>
<feature type="domain" description="Glycoside-hydrolase family GH114 TIM-barrel" evidence="5">
    <location>
        <begin position="149"/>
        <end position="407"/>
    </location>
</feature>
<feature type="compositionally biased region" description="Low complexity" evidence="3">
    <location>
        <begin position="113"/>
        <end position="135"/>
    </location>
</feature>
<evidence type="ECO:0000313" key="6">
    <source>
        <dbReference type="EMBL" id="PKS06203.1"/>
    </source>
</evidence>
<dbReference type="EMBL" id="NLAX01001036">
    <property type="protein sequence ID" value="PKS06203.1"/>
    <property type="molecule type" value="Genomic_DNA"/>
</dbReference>
<dbReference type="VEuPathDB" id="FungiDB:jhhlp_007520"/>
<dbReference type="PANTHER" id="PTHR35273:SF2">
    <property type="entry name" value="ALPHA-GALACTOSIDASE"/>
    <property type="match status" value="1"/>
</dbReference>
<dbReference type="GO" id="GO:0004557">
    <property type="term" value="F:alpha-galactosidase activity"/>
    <property type="evidence" value="ECO:0007669"/>
    <property type="project" value="UniProtKB-EC"/>
</dbReference>
<gene>
    <name evidence="6" type="ORF">jhhlp_007520</name>
</gene>
<name>A0A2N3N199_9PEZI</name>
<dbReference type="InParanoid" id="A0A2N3N199"/>
<dbReference type="InterPro" id="IPR017853">
    <property type="entry name" value="GH"/>
</dbReference>
<feature type="signal peptide" evidence="4">
    <location>
        <begin position="1"/>
        <end position="16"/>
    </location>
</feature>
<dbReference type="STRING" id="41688.A0A2N3N199"/>
<proteinExistence type="predicted"/>
<dbReference type="EC" id="3.2.1.22" evidence="2"/>
<dbReference type="AlphaFoldDB" id="A0A2N3N199"/>
<dbReference type="SUPFAM" id="SSF51445">
    <property type="entry name" value="(Trans)glycosidases"/>
    <property type="match status" value="1"/>
</dbReference>
<comment type="catalytic activity">
    <reaction evidence="1">
        <text>Hydrolysis of terminal, non-reducing alpha-D-galactose residues in alpha-D-galactosides, including galactose oligosaccharides, galactomannans and galactolipids.</text>
        <dbReference type="EC" id="3.2.1.22"/>
    </reaction>
</comment>
<evidence type="ECO:0000256" key="3">
    <source>
        <dbReference type="SAM" id="MobiDB-lite"/>
    </source>
</evidence>
<comment type="caution">
    <text evidence="6">The sequence shown here is derived from an EMBL/GenBank/DDBJ whole genome shotgun (WGS) entry which is preliminary data.</text>
</comment>
<dbReference type="Pfam" id="PF03537">
    <property type="entry name" value="Glyco_hydro_114"/>
    <property type="match status" value="1"/>
</dbReference>
<evidence type="ECO:0000256" key="4">
    <source>
        <dbReference type="SAM" id="SignalP"/>
    </source>
</evidence>
<evidence type="ECO:0000313" key="7">
    <source>
        <dbReference type="Proteomes" id="UP000233524"/>
    </source>
</evidence>
<dbReference type="OrthoDB" id="2108802at2759"/>
<sequence length="436" mass="46569">MRPAILSLFLAAGAVAAPRRPCNHDSGRGRLSAASRPHRGPSGPKRPIPETTKVVVSQPDETEDSSPEIVATQAPVINGSEEASSPEVTVPEDSEDTEETGSTDDSEKPATQAPATDKPTTETPAADTPATGGPTSISGLPSCWAPGVKWQIVIDDPVDITKALNPPDAQVWVVDYFHSVENPDIIPHLKSPTSGADNVVLCYMNIGAIQQSESDYSSFPSDAIGNSYDGYPEWWIDTSRSDVIEFMKKRIAKAAEVGCDGIDGDNIDGWDADGAASGDKTGFGLTKAQSITYIQTLASYAHSLTTKRGLPLMFGQKNSQQLIPDVADYVDFAVLENCQASGDWCGEFQGFITGAARSDGAKMPVFDIEYPSSASDATAVAEDDWQHYCNRDPAVVGNAGFSTIIKRESGQLDGFVQYCETTADKGVYTTNMIQWN</sequence>
<keyword evidence="4" id="KW-0732">Signal</keyword>
<dbReference type="Gene3D" id="3.20.20.70">
    <property type="entry name" value="Aldolase class I"/>
    <property type="match status" value="1"/>
</dbReference>
<evidence type="ECO:0000256" key="2">
    <source>
        <dbReference type="ARBA" id="ARBA00012755"/>
    </source>
</evidence>
<keyword evidence="7" id="KW-1185">Reference proteome</keyword>
<dbReference type="Proteomes" id="UP000233524">
    <property type="component" value="Unassembled WGS sequence"/>
</dbReference>
<evidence type="ECO:0000256" key="1">
    <source>
        <dbReference type="ARBA" id="ARBA00001255"/>
    </source>
</evidence>
<evidence type="ECO:0000259" key="5">
    <source>
        <dbReference type="Pfam" id="PF03537"/>
    </source>
</evidence>
<protein>
    <recommendedName>
        <fullName evidence="2">alpha-galactosidase</fullName>
        <ecNumber evidence="2">3.2.1.22</ecNumber>
    </recommendedName>
</protein>
<dbReference type="InterPro" id="IPR004352">
    <property type="entry name" value="GH114_TIM-barrel"/>
</dbReference>
<organism evidence="6 7">
    <name type="scientific">Lomentospora prolificans</name>
    <dbReference type="NCBI Taxonomy" id="41688"/>
    <lineage>
        <taxon>Eukaryota</taxon>
        <taxon>Fungi</taxon>
        <taxon>Dikarya</taxon>
        <taxon>Ascomycota</taxon>
        <taxon>Pezizomycotina</taxon>
        <taxon>Sordariomycetes</taxon>
        <taxon>Hypocreomycetidae</taxon>
        <taxon>Microascales</taxon>
        <taxon>Microascaceae</taxon>
        <taxon>Lomentospora</taxon>
    </lineage>
</organism>
<feature type="region of interest" description="Disordered" evidence="3">
    <location>
        <begin position="18"/>
        <end position="139"/>
    </location>
</feature>
<accession>A0A2N3N199</accession>
<feature type="compositionally biased region" description="Acidic residues" evidence="3">
    <location>
        <begin position="90"/>
        <end position="104"/>
    </location>
</feature>
<dbReference type="PANTHER" id="PTHR35273">
    <property type="entry name" value="ALPHA-1,4 POLYGALACTOSAMINIDASE, PUTATIVE (AFU_ORTHOLOGUE AFUA_3G07890)-RELATED"/>
    <property type="match status" value="1"/>
</dbReference>